<name>A0AAD8EJX3_DIPPU</name>
<dbReference type="AlphaFoldDB" id="A0AAD8EJX3"/>
<dbReference type="Proteomes" id="UP001233999">
    <property type="component" value="Unassembled WGS sequence"/>
</dbReference>
<accession>A0AAD8EJX3</accession>
<proteinExistence type="predicted"/>
<reference evidence="2" key="1">
    <citation type="journal article" date="2023" name="IScience">
        <title>Live-bearing cockroach genome reveals convergent evolutionary mechanisms linked to viviparity in insects and beyond.</title>
        <authorList>
            <person name="Fouks B."/>
            <person name="Harrison M.C."/>
            <person name="Mikhailova A.A."/>
            <person name="Marchal E."/>
            <person name="English S."/>
            <person name="Carruthers M."/>
            <person name="Jennings E.C."/>
            <person name="Chiamaka E.L."/>
            <person name="Frigard R.A."/>
            <person name="Pippel M."/>
            <person name="Attardo G.M."/>
            <person name="Benoit J.B."/>
            <person name="Bornberg-Bauer E."/>
            <person name="Tobe S.S."/>
        </authorList>
    </citation>
    <scope>NUCLEOTIDE SEQUENCE</scope>
    <source>
        <strain evidence="2">Stay&amp;Tobe</strain>
    </source>
</reference>
<gene>
    <name evidence="2" type="ORF">L9F63_001228</name>
</gene>
<dbReference type="PANTHER" id="PTHR43696:SF9">
    <property type="entry name" value="COILED-COIL DOMAIN-CONTAINING PROTEIN 157"/>
    <property type="match status" value="1"/>
</dbReference>
<feature type="coiled-coil region" evidence="1">
    <location>
        <begin position="309"/>
        <end position="438"/>
    </location>
</feature>
<protein>
    <submittedName>
        <fullName evidence="2">Uncharacterized protein</fullName>
    </submittedName>
</protein>
<evidence type="ECO:0000256" key="1">
    <source>
        <dbReference type="SAM" id="Coils"/>
    </source>
</evidence>
<evidence type="ECO:0000313" key="3">
    <source>
        <dbReference type="Proteomes" id="UP001233999"/>
    </source>
</evidence>
<keyword evidence="1" id="KW-0175">Coiled coil</keyword>
<evidence type="ECO:0000313" key="2">
    <source>
        <dbReference type="EMBL" id="KAJ9592227.1"/>
    </source>
</evidence>
<sequence>MSWNGNTDCLSWRYPTQRSDAIDIPAIMQRPSKSPCEYYVLLLELIYDRSHFLFYLLNTFLDMLPVIQDNVNLPRNVIRSQHPTLGSLVSNFWKKIMMLQQALINQSIKETLDKRENTKICNQCLTATNDISSRGVQTEMQTLLQCESCYLSESLVKQMVAIIELFGNDIGIATAVSAERLQMKEELFKITQWSAMQRWTNAIQQDLANFITTFKDLNTKNKDFLKNSKTKDLEYQTEIKKHVAKIKRLEESEKHLKLKVINYEESQIIATEKTKGLEMKVALQIVNLDNLRKQVKQLETCKCIWETEKEKLTTDLSNMKHGMENLQCEINVEKLERNNLTEKLKSTENCKNVYETELMQVKNKLKQNEKLLKSQQESYQIQNEELIQLKTSQKDTTENLQSLIKKIEREKLTLQEMTTKQQTSISQLEKRIQAHEKEKILLLAYPDINGPVYQNVVQGNPFQDMQHHLLANKLRIQILQEQNNKLQRTLDRMNKLSKAKGDSNLL</sequence>
<organism evidence="2 3">
    <name type="scientific">Diploptera punctata</name>
    <name type="common">Pacific beetle cockroach</name>
    <dbReference type="NCBI Taxonomy" id="6984"/>
    <lineage>
        <taxon>Eukaryota</taxon>
        <taxon>Metazoa</taxon>
        <taxon>Ecdysozoa</taxon>
        <taxon>Arthropoda</taxon>
        <taxon>Hexapoda</taxon>
        <taxon>Insecta</taxon>
        <taxon>Pterygota</taxon>
        <taxon>Neoptera</taxon>
        <taxon>Polyneoptera</taxon>
        <taxon>Dictyoptera</taxon>
        <taxon>Blattodea</taxon>
        <taxon>Blaberoidea</taxon>
        <taxon>Blaberidae</taxon>
        <taxon>Diplopterinae</taxon>
        <taxon>Diploptera</taxon>
    </lineage>
</organism>
<feature type="coiled-coil region" evidence="1">
    <location>
        <begin position="469"/>
        <end position="499"/>
    </location>
</feature>
<feature type="coiled-coil region" evidence="1">
    <location>
        <begin position="239"/>
        <end position="266"/>
    </location>
</feature>
<keyword evidence="3" id="KW-1185">Reference proteome</keyword>
<reference evidence="2" key="2">
    <citation type="submission" date="2023-05" db="EMBL/GenBank/DDBJ databases">
        <authorList>
            <person name="Fouks B."/>
        </authorList>
    </citation>
    <scope>NUCLEOTIDE SEQUENCE</scope>
    <source>
        <strain evidence="2">Stay&amp;Tobe</strain>
        <tissue evidence="2">Testes</tissue>
    </source>
</reference>
<comment type="caution">
    <text evidence="2">The sequence shown here is derived from an EMBL/GenBank/DDBJ whole genome shotgun (WGS) entry which is preliminary data.</text>
</comment>
<dbReference type="PANTHER" id="PTHR43696">
    <property type="entry name" value="COILED-COIL DOMAIN-CONTAINING PROTEIN 157"/>
    <property type="match status" value="1"/>
</dbReference>
<dbReference type="EMBL" id="JASPKZ010003843">
    <property type="protein sequence ID" value="KAJ9592227.1"/>
    <property type="molecule type" value="Genomic_DNA"/>
</dbReference>
<dbReference type="InterPro" id="IPR029681">
    <property type="entry name" value="CCDC157"/>
</dbReference>